<dbReference type="Proteomes" id="UP000799291">
    <property type="component" value="Unassembled WGS sequence"/>
</dbReference>
<protein>
    <submittedName>
        <fullName evidence="1">Uncharacterized protein</fullName>
    </submittedName>
</protein>
<accession>A0A6G1IW61</accession>
<sequence>MPPSRPLLTPSLITDLATYLPPLLTLLLAALILSPSAALVILSLSFLRIYILACLIMPNPWNPSLRQRSPGVELMVWAHRQLLRPGRWYGWRLVWWLLCGGGMGL</sequence>
<reference evidence="1" key="1">
    <citation type="journal article" date="2020" name="Stud. Mycol.">
        <title>101 Dothideomycetes genomes: a test case for predicting lifestyles and emergence of pathogens.</title>
        <authorList>
            <person name="Haridas S."/>
            <person name="Albert R."/>
            <person name="Binder M."/>
            <person name="Bloem J."/>
            <person name="Labutti K."/>
            <person name="Salamov A."/>
            <person name="Andreopoulos B."/>
            <person name="Baker S."/>
            <person name="Barry K."/>
            <person name="Bills G."/>
            <person name="Bluhm B."/>
            <person name="Cannon C."/>
            <person name="Castanera R."/>
            <person name="Culley D."/>
            <person name="Daum C."/>
            <person name="Ezra D."/>
            <person name="Gonzalez J."/>
            <person name="Henrissat B."/>
            <person name="Kuo A."/>
            <person name="Liang C."/>
            <person name="Lipzen A."/>
            <person name="Lutzoni F."/>
            <person name="Magnuson J."/>
            <person name="Mondo S."/>
            <person name="Nolan M."/>
            <person name="Ohm R."/>
            <person name="Pangilinan J."/>
            <person name="Park H.-J."/>
            <person name="Ramirez L."/>
            <person name="Alfaro M."/>
            <person name="Sun H."/>
            <person name="Tritt A."/>
            <person name="Yoshinaga Y."/>
            <person name="Zwiers L.-H."/>
            <person name="Turgeon B."/>
            <person name="Goodwin S."/>
            <person name="Spatafora J."/>
            <person name="Crous P."/>
            <person name="Grigoriev I."/>
        </authorList>
    </citation>
    <scope>NUCLEOTIDE SEQUENCE</scope>
    <source>
        <strain evidence="1">CBS 122367</strain>
    </source>
</reference>
<name>A0A6G1IW61_9PLEO</name>
<gene>
    <name evidence="1" type="ORF">K458DRAFT_391202</name>
</gene>
<dbReference type="AlphaFoldDB" id="A0A6G1IW61"/>
<proteinExistence type="predicted"/>
<dbReference type="EMBL" id="MU005588">
    <property type="protein sequence ID" value="KAF2682171.1"/>
    <property type="molecule type" value="Genomic_DNA"/>
</dbReference>
<evidence type="ECO:0000313" key="1">
    <source>
        <dbReference type="EMBL" id="KAF2682171.1"/>
    </source>
</evidence>
<evidence type="ECO:0000313" key="2">
    <source>
        <dbReference type="Proteomes" id="UP000799291"/>
    </source>
</evidence>
<keyword evidence="2" id="KW-1185">Reference proteome</keyword>
<organism evidence="1 2">
    <name type="scientific">Lentithecium fluviatile CBS 122367</name>
    <dbReference type="NCBI Taxonomy" id="1168545"/>
    <lineage>
        <taxon>Eukaryota</taxon>
        <taxon>Fungi</taxon>
        <taxon>Dikarya</taxon>
        <taxon>Ascomycota</taxon>
        <taxon>Pezizomycotina</taxon>
        <taxon>Dothideomycetes</taxon>
        <taxon>Pleosporomycetidae</taxon>
        <taxon>Pleosporales</taxon>
        <taxon>Massarineae</taxon>
        <taxon>Lentitheciaceae</taxon>
        <taxon>Lentithecium</taxon>
    </lineage>
</organism>